<evidence type="ECO:0000256" key="2">
    <source>
        <dbReference type="ARBA" id="ARBA00022692"/>
    </source>
</evidence>
<evidence type="ECO:0000313" key="7">
    <source>
        <dbReference type="EMBL" id="ETX09135.1"/>
    </source>
</evidence>
<dbReference type="GO" id="GO:0005886">
    <property type="term" value="C:plasma membrane"/>
    <property type="evidence" value="ECO:0007669"/>
    <property type="project" value="UniProtKB-SubCell"/>
</dbReference>
<keyword evidence="8" id="KW-1185">Reference proteome</keyword>
<keyword evidence="2 5" id="KW-0812">Transmembrane</keyword>
<dbReference type="HOGENOM" id="CLU_016047_0_3_7"/>
<dbReference type="Gene3D" id="1.10.3720.10">
    <property type="entry name" value="MetI-like"/>
    <property type="match status" value="1"/>
</dbReference>
<dbReference type="InterPro" id="IPR035906">
    <property type="entry name" value="MetI-like_sf"/>
</dbReference>
<dbReference type="Proteomes" id="UP000019140">
    <property type="component" value="Unassembled WGS sequence"/>
</dbReference>
<name>W4MG17_9BACT</name>
<dbReference type="AlphaFoldDB" id="W4MG17"/>
<evidence type="ECO:0000256" key="3">
    <source>
        <dbReference type="ARBA" id="ARBA00022989"/>
    </source>
</evidence>
<dbReference type="GO" id="GO:0055085">
    <property type="term" value="P:transmembrane transport"/>
    <property type="evidence" value="ECO:0007669"/>
    <property type="project" value="InterPro"/>
</dbReference>
<proteinExistence type="inferred from homology"/>
<evidence type="ECO:0000256" key="5">
    <source>
        <dbReference type="RuleBase" id="RU363032"/>
    </source>
</evidence>
<evidence type="ECO:0000256" key="1">
    <source>
        <dbReference type="ARBA" id="ARBA00004651"/>
    </source>
</evidence>
<dbReference type="SUPFAM" id="SSF161098">
    <property type="entry name" value="MetI-like"/>
    <property type="match status" value="1"/>
</dbReference>
<feature type="domain" description="ABC transmembrane type-1" evidence="6">
    <location>
        <begin position="1"/>
        <end position="204"/>
    </location>
</feature>
<dbReference type="PANTHER" id="PTHR43759">
    <property type="entry name" value="TREHALOSE TRANSPORT SYSTEM PERMEASE PROTEIN SUGA"/>
    <property type="match status" value="1"/>
</dbReference>
<evidence type="ECO:0000259" key="6">
    <source>
        <dbReference type="PROSITE" id="PS50928"/>
    </source>
</evidence>
<comment type="caution">
    <text evidence="7">The sequence shown here is derived from an EMBL/GenBank/DDBJ whole genome shotgun (WGS) entry which is preliminary data.</text>
</comment>
<dbReference type="InterPro" id="IPR052730">
    <property type="entry name" value="Sugar_ABC_transporter"/>
</dbReference>
<sequence length="218" mass="24309">MQVVIGTVLALTLYEVVRKEWLRVLLLIALVLPMMLPPSIVGVLWRFLLTPSNGAINHALLNMGLIEQHIEWFNAGMSLWSIIIADGWNWTALPFLIVYSGRVALPPAVYEAARVDGASSWLVLRRLTLPMLKEVIAIAFIIRFMDAFKFVDLVYIMTSGGPAQTSELPAYIAFQRGIREFEVGEAAAYAIVIFAFSAILITLFLKYLKKVLKAQGIA</sequence>
<dbReference type="CDD" id="cd06261">
    <property type="entry name" value="TM_PBP2"/>
    <property type="match status" value="1"/>
</dbReference>
<dbReference type="Pfam" id="PF00528">
    <property type="entry name" value="BPD_transp_1"/>
    <property type="match status" value="1"/>
</dbReference>
<dbReference type="EMBL" id="AZHX01000048">
    <property type="protein sequence ID" value="ETX09135.1"/>
    <property type="molecule type" value="Genomic_DNA"/>
</dbReference>
<keyword evidence="4 5" id="KW-0472">Membrane</keyword>
<accession>W4MG17</accession>
<evidence type="ECO:0000313" key="8">
    <source>
        <dbReference type="Proteomes" id="UP000019140"/>
    </source>
</evidence>
<keyword evidence="3 5" id="KW-1133">Transmembrane helix</keyword>
<feature type="transmembrane region" description="Helical" evidence="5">
    <location>
        <begin position="186"/>
        <end position="205"/>
    </location>
</feature>
<evidence type="ECO:0000256" key="4">
    <source>
        <dbReference type="ARBA" id="ARBA00023136"/>
    </source>
</evidence>
<dbReference type="InterPro" id="IPR000515">
    <property type="entry name" value="MetI-like"/>
</dbReference>
<keyword evidence="5" id="KW-0813">Transport</keyword>
<organism evidence="7 8">
    <name type="scientific">Candidatus Entotheonella gemina</name>
    <dbReference type="NCBI Taxonomy" id="1429439"/>
    <lineage>
        <taxon>Bacteria</taxon>
        <taxon>Pseudomonadati</taxon>
        <taxon>Nitrospinota/Tectimicrobiota group</taxon>
        <taxon>Candidatus Tectimicrobiota</taxon>
        <taxon>Candidatus Entotheonellia</taxon>
        <taxon>Candidatus Entotheonellales</taxon>
        <taxon>Candidatus Entotheonellaceae</taxon>
        <taxon>Candidatus Entotheonella</taxon>
    </lineage>
</organism>
<reference evidence="7 8" key="1">
    <citation type="journal article" date="2014" name="Nature">
        <title>An environmental bacterial taxon with a large and distinct metabolic repertoire.</title>
        <authorList>
            <person name="Wilson M.C."/>
            <person name="Mori T."/>
            <person name="Ruckert C."/>
            <person name="Uria A.R."/>
            <person name="Helf M.J."/>
            <person name="Takada K."/>
            <person name="Gernert C."/>
            <person name="Steffens U.A."/>
            <person name="Heycke N."/>
            <person name="Schmitt S."/>
            <person name="Rinke C."/>
            <person name="Helfrich E.J."/>
            <person name="Brachmann A.O."/>
            <person name="Gurgui C."/>
            <person name="Wakimoto T."/>
            <person name="Kracht M."/>
            <person name="Crusemann M."/>
            <person name="Hentschel U."/>
            <person name="Abe I."/>
            <person name="Matsunaga S."/>
            <person name="Kalinowski J."/>
            <person name="Takeyama H."/>
            <person name="Piel J."/>
        </authorList>
    </citation>
    <scope>NUCLEOTIDE SEQUENCE [LARGE SCALE GENOMIC DNA]</scope>
    <source>
        <strain evidence="8">TSY2</strain>
    </source>
</reference>
<comment type="similarity">
    <text evidence="5">Belongs to the binding-protein-dependent transport system permease family.</text>
</comment>
<protein>
    <recommendedName>
        <fullName evidence="6">ABC transmembrane type-1 domain-containing protein</fullName>
    </recommendedName>
</protein>
<dbReference type="PROSITE" id="PS50928">
    <property type="entry name" value="ABC_TM1"/>
    <property type="match status" value="1"/>
</dbReference>
<comment type="subcellular location">
    <subcellularLocation>
        <location evidence="1 5">Cell membrane</location>
        <topology evidence="1 5">Multi-pass membrane protein</topology>
    </subcellularLocation>
</comment>
<gene>
    <name evidence="7" type="ORF">ETSY2_01315</name>
</gene>
<dbReference type="PANTHER" id="PTHR43759:SF1">
    <property type="entry name" value="GLUCOSE IMPORT SYSTEM PERMEASE PROTEIN GLCT"/>
    <property type="match status" value="1"/>
</dbReference>
<feature type="transmembrane region" description="Helical" evidence="5">
    <location>
        <begin position="28"/>
        <end position="48"/>
    </location>
</feature>